<protein>
    <submittedName>
        <fullName evidence="2">Uncharacterized protein</fullName>
    </submittedName>
</protein>
<proteinExistence type="predicted"/>
<sequence>MKNPRDPCPTDRSASLIEITDQLGDSPLDVVHRRFLLAFNIVVLWVIGRYGIASRNFLVMHDCSLFPLT</sequence>
<accession>A0AAF0PQY0</accession>
<organism evidence="2 3">
    <name type="scientific">Solanum verrucosum</name>
    <dbReference type="NCBI Taxonomy" id="315347"/>
    <lineage>
        <taxon>Eukaryota</taxon>
        <taxon>Viridiplantae</taxon>
        <taxon>Streptophyta</taxon>
        <taxon>Embryophyta</taxon>
        <taxon>Tracheophyta</taxon>
        <taxon>Spermatophyta</taxon>
        <taxon>Magnoliopsida</taxon>
        <taxon>eudicotyledons</taxon>
        <taxon>Gunneridae</taxon>
        <taxon>Pentapetalae</taxon>
        <taxon>asterids</taxon>
        <taxon>lamiids</taxon>
        <taxon>Solanales</taxon>
        <taxon>Solanaceae</taxon>
        <taxon>Solanoideae</taxon>
        <taxon>Solaneae</taxon>
        <taxon>Solanum</taxon>
    </lineage>
</organism>
<evidence type="ECO:0000313" key="2">
    <source>
        <dbReference type="EMBL" id="WMV09091.1"/>
    </source>
</evidence>
<feature type="transmembrane region" description="Helical" evidence="1">
    <location>
        <begin position="35"/>
        <end position="52"/>
    </location>
</feature>
<keyword evidence="1" id="KW-0472">Membrane</keyword>
<dbReference type="AlphaFoldDB" id="A0AAF0PQY0"/>
<evidence type="ECO:0000313" key="3">
    <source>
        <dbReference type="Proteomes" id="UP001234989"/>
    </source>
</evidence>
<keyword evidence="1" id="KW-1133">Transmembrane helix</keyword>
<name>A0AAF0PQY0_SOLVR</name>
<reference evidence="2" key="1">
    <citation type="submission" date="2023-08" db="EMBL/GenBank/DDBJ databases">
        <title>A de novo genome assembly of Solanum verrucosum Schlechtendal, a Mexican diploid species geographically isolated from the other diploid A-genome species in potato relatives.</title>
        <authorList>
            <person name="Hosaka K."/>
        </authorList>
    </citation>
    <scope>NUCLEOTIDE SEQUENCE</scope>
    <source>
        <tissue evidence="2">Young leaves</tissue>
    </source>
</reference>
<keyword evidence="3" id="KW-1185">Reference proteome</keyword>
<keyword evidence="1" id="KW-0812">Transmembrane</keyword>
<gene>
    <name evidence="2" type="ORF">MTR67_002476</name>
</gene>
<evidence type="ECO:0000256" key="1">
    <source>
        <dbReference type="SAM" id="Phobius"/>
    </source>
</evidence>
<dbReference type="EMBL" id="CP133612">
    <property type="protein sequence ID" value="WMV09091.1"/>
    <property type="molecule type" value="Genomic_DNA"/>
</dbReference>
<dbReference type="Proteomes" id="UP001234989">
    <property type="component" value="Chromosome 1"/>
</dbReference>